<comment type="subunit">
    <text evidence="2">Single-chain monomer with multiple functions.</text>
</comment>
<comment type="function">
    <text evidence="17">In addition to polymerase activity, this DNA polymerase exhibits 3'-5' and 5'-3' exonuclease activity.</text>
</comment>
<evidence type="ECO:0000256" key="15">
    <source>
        <dbReference type="ARBA" id="ARBA00049244"/>
    </source>
</evidence>
<dbReference type="InterPro" id="IPR002562">
    <property type="entry name" value="3'-5'_exonuclease_dom"/>
</dbReference>
<dbReference type="PROSITE" id="PS00447">
    <property type="entry name" value="DNA_POLYMERASE_A"/>
    <property type="match status" value="1"/>
</dbReference>
<dbReference type="InterPro" id="IPR020046">
    <property type="entry name" value="5-3_exonucl_a-hlix_arch_N"/>
</dbReference>
<evidence type="ECO:0000256" key="12">
    <source>
        <dbReference type="ARBA" id="ARBA00022932"/>
    </source>
</evidence>
<dbReference type="InterPro" id="IPR019760">
    <property type="entry name" value="DNA-dir_DNA_pol_A_CS"/>
</dbReference>
<dbReference type="GO" id="GO:0006261">
    <property type="term" value="P:DNA-templated DNA replication"/>
    <property type="evidence" value="ECO:0007669"/>
    <property type="project" value="UniProtKB-UniRule"/>
</dbReference>
<keyword evidence="6 17" id="KW-0548">Nucleotidyltransferase</keyword>
<dbReference type="InterPro" id="IPR002298">
    <property type="entry name" value="DNA_polymerase_A"/>
</dbReference>
<dbReference type="InterPro" id="IPR043502">
    <property type="entry name" value="DNA/RNA_pol_sf"/>
</dbReference>
<dbReference type="PANTHER" id="PTHR10133">
    <property type="entry name" value="DNA POLYMERASE I"/>
    <property type="match status" value="1"/>
</dbReference>
<dbReference type="SMART" id="SM00475">
    <property type="entry name" value="53EXOc"/>
    <property type="match status" value="1"/>
</dbReference>
<dbReference type="NCBIfam" id="NF004397">
    <property type="entry name" value="PRK05755.1"/>
    <property type="match status" value="1"/>
</dbReference>
<comment type="similarity">
    <text evidence="1 17">Belongs to the DNA polymerase type-A family.</text>
</comment>
<evidence type="ECO:0000256" key="11">
    <source>
        <dbReference type="ARBA" id="ARBA00022839"/>
    </source>
</evidence>
<evidence type="ECO:0000256" key="4">
    <source>
        <dbReference type="ARBA" id="ARBA00020311"/>
    </source>
</evidence>
<dbReference type="FunFam" id="3.30.420.10:FF:000026">
    <property type="entry name" value="DNA polymerase I"/>
    <property type="match status" value="1"/>
</dbReference>
<evidence type="ECO:0000256" key="3">
    <source>
        <dbReference type="ARBA" id="ARBA00012417"/>
    </source>
</evidence>
<dbReference type="InterPro" id="IPR036279">
    <property type="entry name" value="5-3_exonuclease_C_sf"/>
</dbReference>
<dbReference type="CDD" id="cd09859">
    <property type="entry name" value="PIN_53EXO"/>
    <property type="match status" value="1"/>
</dbReference>
<keyword evidence="13 17" id="KW-0238">DNA-binding</keyword>
<evidence type="ECO:0000259" key="19">
    <source>
        <dbReference type="SMART" id="SM00474"/>
    </source>
</evidence>
<keyword evidence="10 17" id="KW-0378">Hydrolase</keyword>
<dbReference type="CDD" id="cd09898">
    <property type="entry name" value="H3TH_53EXO"/>
    <property type="match status" value="1"/>
</dbReference>
<sequence>MKTLLLIDGSSYLYRAFHAMPDLRSPDGRPVGAVYGMVNMLRRLEKEVEFDYSACVFDAKGKTFRDDLYPEYKANRPSMPEELASQITAVHDVVQASGWPMLVVPGVEADDVIGTLARLGAAAGMKVIVSTGDKDMAQLVTPDVTLVNTMTNELLDEAGVKEKFGVPPNRIIDYLTLIGDKVDNVPGVDKCGPKTAVKWLEEYGSLDAIVAQADRVGGKVGENLRAALDWLPMGRRLITIDCEVNLATDLPHGLPGLQHGQKDKPRLAELFQDLGFRTFYREVTEGSEMPAVAQRGEDAPAAPRGDQAQGDMFAEPAAAPSAQAVPAEGALARHYETILTDAQLDAWLEKLAAAKVVSFDTETTSLDPMQARIVGVSFSVEAGQAAYLPLGHHYAGAPEQLPLDAALARLKPWLEDARQKKCGQNLKYDSHVLANHGIALRGIVDDSMLASYVLESHQRHNMDDLARRHLGEDTVSYEDICGKGAKQIGFGEVDVDIAANYAAEDADITLRLNQHFAGQLSGDLEKVYRDIELPVAEVLFKMERHGVLIDRDKLAAQSHQLGSQMLELEEQAYELAGQPFNLNSPKQLQEILFGKLAIPTKGVKKTPSGGYSTDESVLEQLALDHPLPKRILEYRGLAKLKSTYTDKLPTLIYPQTGRVHTTYAQAVAITGRLSSNDPNLQNIPVRTAEGRRVREAFIAPAGWQIVSADYSQIELRIMAHLSDDEGMLKAFASGEDIHRATAAEVFGVDLGAVTSDQRRAAKAINFGLIYGMSAFGLAAQLDIERSAAQQYIDRYFMRYPGVAEYMQTTREKAREQGYVETVFGRRLYLPDIKLSNPGRRAGAERAAINAPMQGTAADLIKLAMIAVQDWLERDGLQSKLIMQVHDELVLEVPQAELERVKRKLPEIMAEAAKLKVPLLAEVGFGDSWEAAH</sequence>
<dbReference type="GO" id="GO:0008408">
    <property type="term" value="F:3'-5' exonuclease activity"/>
    <property type="evidence" value="ECO:0007669"/>
    <property type="project" value="UniProtKB-UniRule"/>
</dbReference>
<dbReference type="InterPro" id="IPR012337">
    <property type="entry name" value="RNaseH-like_sf"/>
</dbReference>
<dbReference type="Gene3D" id="3.30.70.370">
    <property type="match status" value="1"/>
</dbReference>
<dbReference type="GO" id="GO:0008409">
    <property type="term" value="F:5'-3' exonuclease activity"/>
    <property type="evidence" value="ECO:0007669"/>
    <property type="project" value="UniProtKB-UniRule"/>
</dbReference>
<dbReference type="InterPro" id="IPR036397">
    <property type="entry name" value="RNaseH_sf"/>
</dbReference>
<dbReference type="Pfam" id="PF00476">
    <property type="entry name" value="DNA_pol_A"/>
    <property type="match status" value="1"/>
</dbReference>
<dbReference type="SMART" id="SM00482">
    <property type="entry name" value="POLAc"/>
    <property type="match status" value="1"/>
</dbReference>
<feature type="region of interest" description="Disordered" evidence="18">
    <location>
        <begin position="287"/>
        <end position="308"/>
    </location>
</feature>
<dbReference type="FunFam" id="1.20.1060.10:FF:000001">
    <property type="entry name" value="DNA polymerase I"/>
    <property type="match status" value="1"/>
</dbReference>
<dbReference type="SUPFAM" id="SSF88723">
    <property type="entry name" value="PIN domain-like"/>
    <property type="match status" value="1"/>
</dbReference>
<dbReference type="InterPro" id="IPR020045">
    <property type="entry name" value="DNA_polI_H3TH"/>
</dbReference>
<evidence type="ECO:0000256" key="6">
    <source>
        <dbReference type="ARBA" id="ARBA00022695"/>
    </source>
</evidence>
<evidence type="ECO:0000256" key="8">
    <source>
        <dbReference type="ARBA" id="ARBA00022722"/>
    </source>
</evidence>
<keyword evidence="5 17" id="KW-0808">Transferase</keyword>
<dbReference type="Gene3D" id="1.10.150.20">
    <property type="entry name" value="5' to 3' exonuclease, C-terminal subdomain"/>
    <property type="match status" value="2"/>
</dbReference>
<dbReference type="FunFam" id="1.10.150.20:FF:000002">
    <property type="entry name" value="DNA polymerase I"/>
    <property type="match status" value="1"/>
</dbReference>
<evidence type="ECO:0000256" key="10">
    <source>
        <dbReference type="ARBA" id="ARBA00022801"/>
    </source>
</evidence>
<dbReference type="Proteomes" id="UP000252038">
    <property type="component" value="Chromosome"/>
</dbReference>
<evidence type="ECO:0000313" key="22">
    <source>
        <dbReference type="EMBL" id="AXE34762.1"/>
    </source>
</evidence>
<dbReference type="InterPro" id="IPR008918">
    <property type="entry name" value="HhH2"/>
</dbReference>
<name>A0A344UHL4_9NEIS</name>
<evidence type="ECO:0000256" key="14">
    <source>
        <dbReference type="ARBA" id="ARBA00023204"/>
    </source>
</evidence>
<keyword evidence="11 17" id="KW-0269">Exonuclease</keyword>
<keyword evidence="12 17" id="KW-0239">DNA-directed DNA polymerase</keyword>
<dbReference type="SUPFAM" id="SSF53098">
    <property type="entry name" value="Ribonuclease H-like"/>
    <property type="match status" value="1"/>
</dbReference>
<gene>
    <name evidence="17" type="primary">polA</name>
    <name evidence="22" type="ORF">DK843_10945</name>
</gene>
<evidence type="ECO:0000259" key="20">
    <source>
        <dbReference type="SMART" id="SM00475"/>
    </source>
</evidence>
<dbReference type="KEGG" id="chrb:DK843_10945"/>
<dbReference type="EMBL" id="CP029554">
    <property type="protein sequence ID" value="AXE34762.1"/>
    <property type="molecule type" value="Genomic_DNA"/>
</dbReference>
<evidence type="ECO:0000256" key="18">
    <source>
        <dbReference type="SAM" id="MobiDB-lite"/>
    </source>
</evidence>
<dbReference type="InterPro" id="IPR018320">
    <property type="entry name" value="DNA_polymerase_1"/>
</dbReference>
<proteinExistence type="inferred from homology"/>
<evidence type="ECO:0000313" key="23">
    <source>
        <dbReference type="Proteomes" id="UP000252038"/>
    </source>
</evidence>
<dbReference type="Pfam" id="PF01367">
    <property type="entry name" value="5_3_exonuc"/>
    <property type="match status" value="1"/>
</dbReference>
<dbReference type="SUPFAM" id="SSF47807">
    <property type="entry name" value="5' to 3' exonuclease, C-terminal subdomain"/>
    <property type="match status" value="1"/>
</dbReference>
<dbReference type="FunFam" id="3.40.50.1010:FF:000001">
    <property type="entry name" value="DNA polymerase I"/>
    <property type="match status" value="1"/>
</dbReference>
<feature type="domain" description="DNA-directed DNA polymerase family A palm" evidence="21">
    <location>
        <begin position="690"/>
        <end position="896"/>
    </location>
</feature>
<dbReference type="Gene3D" id="1.20.1060.10">
    <property type="entry name" value="Taq DNA Polymerase, Chain T, domain 4"/>
    <property type="match status" value="1"/>
</dbReference>
<keyword evidence="7 17" id="KW-0235">DNA replication</keyword>
<dbReference type="SMART" id="SM00474">
    <property type="entry name" value="35EXOc"/>
    <property type="match status" value="1"/>
</dbReference>
<keyword evidence="14 17" id="KW-0234">DNA repair</keyword>
<keyword evidence="8" id="KW-0540">Nuclease</keyword>
<organism evidence="22 23">
    <name type="scientific">Chromobacterium phragmitis</name>
    <dbReference type="NCBI Taxonomy" id="2202141"/>
    <lineage>
        <taxon>Bacteria</taxon>
        <taxon>Pseudomonadati</taxon>
        <taxon>Pseudomonadota</taxon>
        <taxon>Betaproteobacteria</taxon>
        <taxon>Neisseriales</taxon>
        <taxon>Chromobacteriaceae</taxon>
        <taxon>Chromobacterium</taxon>
    </lineage>
</organism>
<dbReference type="AlphaFoldDB" id="A0A344UHL4"/>
<accession>A0A344UHL4</accession>
<feature type="domain" description="5'-3' exonuclease" evidence="20">
    <location>
        <begin position="1"/>
        <end position="256"/>
    </location>
</feature>
<dbReference type="CDD" id="cd06139">
    <property type="entry name" value="DNA_polA_I_Ecoli_like_exo"/>
    <property type="match status" value="1"/>
</dbReference>
<dbReference type="SMART" id="SM00279">
    <property type="entry name" value="HhH2"/>
    <property type="match status" value="1"/>
</dbReference>
<evidence type="ECO:0000256" key="16">
    <source>
        <dbReference type="NCBIfam" id="TIGR00593"/>
    </source>
</evidence>
<dbReference type="GO" id="GO:0003887">
    <property type="term" value="F:DNA-directed DNA polymerase activity"/>
    <property type="evidence" value="ECO:0007669"/>
    <property type="project" value="UniProtKB-UniRule"/>
</dbReference>
<evidence type="ECO:0000256" key="7">
    <source>
        <dbReference type="ARBA" id="ARBA00022705"/>
    </source>
</evidence>
<dbReference type="RefSeq" id="WP_114073239.1">
    <property type="nucleotide sequence ID" value="NZ_CP029554.1"/>
</dbReference>
<evidence type="ECO:0000256" key="9">
    <source>
        <dbReference type="ARBA" id="ARBA00022763"/>
    </source>
</evidence>
<dbReference type="InterPro" id="IPR029060">
    <property type="entry name" value="PIN-like_dom_sf"/>
</dbReference>
<evidence type="ECO:0000256" key="1">
    <source>
        <dbReference type="ARBA" id="ARBA00007705"/>
    </source>
</evidence>
<dbReference type="GO" id="GO:0006302">
    <property type="term" value="P:double-strand break repair"/>
    <property type="evidence" value="ECO:0007669"/>
    <property type="project" value="TreeGrafter"/>
</dbReference>
<evidence type="ECO:0000256" key="5">
    <source>
        <dbReference type="ARBA" id="ARBA00022679"/>
    </source>
</evidence>
<dbReference type="InterPro" id="IPR002421">
    <property type="entry name" value="5-3_exonuclease"/>
</dbReference>
<evidence type="ECO:0000259" key="21">
    <source>
        <dbReference type="SMART" id="SM00482"/>
    </source>
</evidence>
<evidence type="ECO:0000256" key="2">
    <source>
        <dbReference type="ARBA" id="ARBA00011541"/>
    </source>
</evidence>
<dbReference type="CDD" id="cd08637">
    <property type="entry name" value="DNA_pol_A_pol_I_C"/>
    <property type="match status" value="1"/>
</dbReference>
<dbReference type="SUPFAM" id="SSF56672">
    <property type="entry name" value="DNA/RNA polymerases"/>
    <property type="match status" value="1"/>
</dbReference>
<dbReference type="FunFam" id="1.10.150.20:FF:000003">
    <property type="entry name" value="DNA polymerase I"/>
    <property type="match status" value="1"/>
</dbReference>
<keyword evidence="9 17" id="KW-0227">DNA damage</keyword>
<comment type="catalytic activity">
    <reaction evidence="15 17">
        <text>DNA(n) + a 2'-deoxyribonucleoside 5'-triphosphate = DNA(n+1) + diphosphate</text>
        <dbReference type="Rhea" id="RHEA:22508"/>
        <dbReference type="Rhea" id="RHEA-COMP:17339"/>
        <dbReference type="Rhea" id="RHEA-COMP:17340"/>
        <dbReference type="ChEBI" id="CHEBI:33019"/>
        <dbReference type="ChEBI" id="CHEBI:61560"/>
        <dbReference type="ChEBI" id="CHEBI:173112"/>
        <dbReference type="EC" id="2.7.7.7"/>
    </reaction>
</comment>
<feature type="domain" description="3'-5' exonuclease" evidence="19">
    <location>
        <begin position="335"/>
        <end position="521"/>
    </location>
</feature>
<dbReference type="Pfam" id="PF02739">
    <property type="entry name" value="5_3_exonuc_N"/>
    <property type="match status" value="1"/>
</dbReference>
<dbReference type="InterPro" id="IPR001098">
    <property type="entry name" value="DNA-dir_DNA_pol_A_palm_dom"/>
</dbReference>
<dbReference type="Gene3D" id="3.40.50.1010">
    <property type="entry name" value="5'-nuclease"/>
    <property type="match status" value="1"/>
</dbReference>
<dbReference type="EC" id="2.7.7.7" evidence="3 16"/>
<dbReference type="Pfam" id="PF01612">
    <property type="entry name" value="DNA_pol_A_exo1"/>
    <property type="match status" value="1"/>
</dbReference>
<reference evidence="22 23" key="1">
    <citation type="submission" date="2018-05" db="EMBL/GenBank/DDBJ databases">
        <title>Genome sequencing, assembly and analysis of the novel insecticidal bacterium, Chromobacterium phragmitis.</title>
        <authorList>
            <person name="Sparks M.E."/>
            <person name="Blackburn M.B."/>
            <person name="Gundersen-Rindal D.E."/>
        </authorList>
    </citation>
    <scope>NUCLEOTIDE SEQUENCE [LARGE SCALE GENOMIC DNA]</scope>
    <source>
        <strain evidence="22">IIBBL 274-1</strain>
    </source>
</reference>
<dbReference type="NCBIfam" id="TIGR00593">
    <property type="entry name" value="pola"/>
    <property type="match status" value="1"/>
</dbReference>
<evidence type="ECO:0000256" key="13">
    <source>
        <dbReference type="ARBA" id="ARBA00023125"/>
    </source>
</evidence>
<protein>
    <recommendedName>
        <fullName evidence="4 16">DNA polymerase I</fullName>
        <ecNumber evidence="3 16">2.7.7.7</ecNumber>
    </recommendedName>
</protein>
<dbReference type="PRINTS" id="PR00868">
    <property type="entry name" value="DNAPOLI"/>
</dbReference>
<evidence type="ECO:0000256" key="17">
    <source>
        <dbReference type="RuleBase" id="RU004460"/>
    </source>
</evidence>
<dbReference type="PANTHER" id="PTHR10133:SF27">
    <property type="entry name" value="DNA POLYMERASE NU"/>
    <property type="match status" value="1"/>
</dbReference>
<dbReference type="GO" id="GO:0003677">
    <property type="term" value="F:DNA binding"/>
    <property type="evidence" value="ECO:0007669"/>
    <property type="project" value="UniProtKB-UniRule"/>
</dbReference>
<dbReference type="Gene3D" id="3.30.420.10">
    <property type="entry name" value="Ribonuclease H-like superfamily/Ribonuclease H"/>
    <property type="match status" value="1"/>
</dbReference>